<reference evidence="2" key="1">
    <citation type="submission" date="2022-08" db="EMBL/GenBank/DDBJ databases">
        <authorList>
            <consortium name="DOE Joint Genome Institute"/>
            <person name="Min B."/>
            <person name="Riley R."/>
            <person name="Sierra-Patev S."/>
            <person name="Naranjo-Ortiz M."/>
            <person name="Looney B."/>
            <person name="Konkel Z."/>
            <person name="Slot J.C."/>
            <person name="Sakamoto Y."/>
            <person name="Steenwyk J.L."/>
            <person name="Rokas A."/>
            <person name="Carro J."/>
            <person name="Camarero S."/>
            <person name="Ferreira P."/>
            <person name="Molpeceres G."/>
            <person name="Ruiz-Duenas F.J."/>
            <person name="Serrano A."/>
            <person name="Henrissat B."/>
            <person name="Drula E."/>
            <person name="Hughes K.W."/>
            <person name="Mata J.L."/>
            <person name="Ishikawa N.K."/>
            <person name="Vargas-Isla R."/>
            <person name="Ushijima S."/>
            <person name="Smith C.A."/>
            <person name="Ahrendt S."/>
            <person name="Andreopoulos W."/>
            <person name="He G."/>
            <person name="Labutti K."/>
            <person name="Lipzen A."/>
            <person name="Ng V."/>
            <person name="Sandor L."/>
            <person name="Barry K."/>
            <person name="Martinez A.T."/>
            <person name="Xiao Y."/>
            <person name="Gibbons J.G."/>
            <person name="Terashima K."/>
            <person name="Hibbett D.S."/>
            <person name="Grigoriev I.V."/>
        </authorList>
    </citation>
    <scope>NUCLEOTIDE SEQUENCE</scope>
    <source>
        <strain evidence="2">TFB9207</strain>
    </source>
</reference>
<gene>
    <name evidence="2" type="ORF">F5878DRAFT_668166</name>
</gene>
<evidence type="ECO:0000313" key="3">
    <source>
        <dbReference type="Proteomes" id="UP001163846"/>
    </source>
</evidence>
<keyword evidence="1" id="KW-0175">Coiled coil</keyword>
<organism evidence="2 3">
    <name type="scientific">Lentinula raphanica</name>
    <dbReference type="NCBI Taxonomy" id="153919"/>
    <lineage>
        <taxon>Eukaryota</taxon>
        <taxon>Fungi</taxon>
        <taxon>Dikarya</taxon>
        <taxon>Basidiomycota</taxon>
        <taxon>Agaricomycotina</taxon>
        <taxon>Agaricomycetes</taxon>
        <taxon>Agaricomycetidae</taxon>
        <taxon>Agaricales</taxon>
        <taxon>Marasmiineae</taxon>
        <taxon>Omphalotaceae</taxon>
        <taxon>Lentinula</taxon>
    </lineage>
</organism>
<dbReference type="Proteomes" id="UP001163846">
    <property type="component" value="Unassembled WGS sequence"/>
</dbReference>
<sequence length="310" mass="35541">MKITNDVQTRETALVKAQTLLEERDAEIHKLREQIEGDKHRAEQIQEANVRLENDKDSTVRAKDAEIRAIKLQLETVKSDSEKQIQQLRDVGAKLGRDKDEEIRVIKLRLETAEGDSAKVIQQLRNAGAQLESDKNATIRAKDEEIREIKMQSETKIQILKDQVKSDSENHIQQIEDVKARLESDKASAIHLQDEKISELTAKLQEHKVELERLERQLDTSGNEILQLRAEVEDASEENEDRSELKSALDRAEAENRELLAKSQTQVEVSNRVREELDGLRGEKDVLMAELKQTKVSTPILMIVWIQITH</sequence>
<comment type="caution">
    <text evidence="2">The sequence shown here is derived from an EMBL/GenBank/DDBJ whole genome shotgun (WGS) entry which is preliminary data.</text>
</comment>
<dbReference type="AlphaFoldDB" id="A0AA38NUL0"/>
<protein>
    <submittedName>
        <fullName evidence="2">Uncharacterized protein</fullName>
    </submittedName>
</protein>
<accession>A0AA38NUL0</accession>
<feature type="coiled-coil region" evidence="1">
    <location>
        <begin position="161"/>
        <end position="290"/>
    </location>
</feature>
<evidence type="ECO:0000256" key="1">
    <source>
        <dbReference type="SAM" id="Coils"/>
    </source>
</evidence>
<dbReference type="EMBL" id="MU808044">
    <property type="protein sequence ID" value="KAJ3830918.1"/>
    <property type="molecule type" value="Genomic_DNA"/>
</dbReference>
<evidence type="ECO:0000313" key="2">
    <source>
        <dbReference type="EMBL" id="KAJ3830918.1"/>
    </source>
</evidence>
<name>A0AA38NUL0_9AGAR</name>
<keyword evidence="3" id="KW-1185">Reference proteome</keyword>
<proteinExistence type="predicted"/>
<feature type="coiled-coil region" evidence="1">
    <location>
        <begin position="14"/>
        <end position="62"/>
    </location>
</feature>